<dbReference type="Pfam" id="PF13920">
    <property type="entry name" value="zf-C3HC4_3"/>
    <property type="match status" value="1"/>
</dbReference>
<keyword evidence="1" id="KW-0862">Zinc</keyword>
<dbReference type="NCBIfam" id="NF047352">
    <property type="entry name" value="P_loop_sacsin"/>
    <property type="match status" value="2"/>
</dbReference>
<dbReference type="EMBL" id="KZ772844">
    <property type="protein sequence ID" value="PTQ28049.1"/>
    <property type="molecule type" value="Genomic_DNA"/>
</dbReference>
<dbReference type="Pfam" id="PF25794">
    <property type="entry name" value="SACS"/>
    <property type="match status" value="3"/>
</dbReference>
<dbReference type="PROSITE" id="PS50089">
    <property type="entry name" value="ZF_RING_2"/>
    <property type="match status" value="1"/>
</dbReference>
<evidence type="ECO:0000313" key="4">
    <source>
        <dbReference type="EMBL" id="PTQ28049.1"/>
    </source>
</evidence>
<dbReference type="OrthoDB" id="1262810at2759"/>
<organism evidence="4 5">
    <name type="scientific">Marchantia polymorpha</name>
    <name type="common">Common liverwort</name>
    <name type="synonym">Marchantia aquatica</name>
    <dbReference type="NCBI Taxonomy" id="3197"/>
    <lineage>
        <taxon>Eukaryota</taxon>
        <taxon>Viridiplantae</taxon>
        <taxon>Streptophyta</taxon>
        <taxon>Embryophyta</taxon>
        <taxon>Marchantiophyta</taxon>
        <taxon>Marchantiopsida</taxon>
        <taxon>Marchantiidae</taxon>
        <taxon>Marchantiales</taxon>
        <taxon>Marchantiaceae</taxon>
        <taxon>Marchantia</taxon>
    </lineage>
</organism>
<name>A0A2R6W2I1_MARPO</name>
<dbReference type="SUPFAM" id="SSF55874">
    <property type="entry name" value="ATPase domain of HSP90 chaperone/DNA topoisomerase II/histidine kinase"/>
    <property type="match status" value="2"/>
</dbReference>
<dbReference type="InterPro" id="IPR052972">
    <property type="entry name" value="Sacsin_chaperone_reg"/>
</dbReference>
<keyword evidence="5" id="KW-1185">Reference proteome</keyword>
<evidence type="ECO:0000259" key="3">
    <source>
        <dbReference type="PROSITE" id="PS50089"/>
    </source>
</evidence>
<dbReference type="GO" id="GO:0008270">
    <property type="term" value="F:zinc ion binding"/>
    <property type="evidence" value="ECO:0007669"/>
    <property type="project" value="UniProtKB-KW"/>
</dbReference>
<reference evidence="5" key="1">
    <citation type="journal article" date="2017" name="Cell">
        <title>Insights into land plant evolution garnered from the Marchantia polymorpha genome.</title>
        <authorList>
            <person name="Bowman J.L."/>
            <person name="Kohchi T."/>
            <person name="Yamato K.T."/>
            <person name="Jenkins J."/>
            <person name="Shu S."/>
            <person name="Ishizaki K."/>
            <person name="Yamaoka S."/>
            <person name="Nishihama R."/>
            <person name="Nakamura Y."/>
            <person name="Berger F."/>
            <person name="Adam C."/>
            <person name="Aki S.S."/>
            <person name="Althoff F."/>
            <person name="Araki T."/>
            <person name="Arteaga-Vazquez M.A."/>
            <person name="Balasubrmanian S."/>
            <person name="Barry K."/>
            <person name="Bauer D."/>
            <person name="Boehm C.R."/>
            <person name="Briginshaw L."/>
            <person name="Caballero-Perez J."/>
            <person name="Catarino B."/>
            <person name="Chen F."/>
            <person name="Chiyoda S."/>
            <person name="Chovatia M."/>
            <person name="Davies K.M."/>
            <person name="Delmans M."/>
            <person name="Demura T."/>
            <person name="Dierschke T."/>
            <person name="Dolan L."/>
            <person name="Dorantes-Acosta A.E."/>
            <person name="Eklund D.M."/>
            <person name="Florent S.N."/>
            <person name="Flores-Sandoval E."/>
            <person name="Fujiyama A."/>
            <person name="Fukuzawa H."/>
            <person name="Galik B."/>
            <person name="Grimanelli D."/>
            <person name="Grimwood J."/>
            <person name="Grossniklaus U."/>
            <person name="Hamada T."/>
            <person name="Haseloff J."/>
            <person name="Hetherington A.J."/>
            <person name="Higo A."/>
            <person name="Hirakawa Y."/>
            <person name="Hundley H.N."/>
            <person name="Ikeda Y."/>
            <person name="Inoue K."/>
            <person name="Inoue S.I."/>
            <person name="Ishida S."/>
            <person name="Jia Q."/>
            <person name="Kakita M."/>
            <person name="Kanazawa T."/>
            <person name="Kawai Y."/>
            <person name="Kawashima T."/>
            <person name="Kennedy M."/>
            <person name="Kinose K."/>
            <person name="Kinoshita T."/>
            <person name="Kohara Y."/>
            <person name="Koide E."/>
            <person name="Komatsu K."/>
            <person name="Kopischke S."/>
            <person name="Kubo M."/>
            <person name="Kyozuka J."/>
            <person name="Lagercrantz U."/>
            <person name="Lin S.S."/>
            <person name="Lindquist E."/>
            <person name="Lipzen A.M."/>
            <person name="Lu C.W."/>
            <person name="De Luna E."/>
            <person name="Martienssen R.A."/>
            <person name="Minamino N."/>
            <person name="Mizutani M."/>
            <person name="Mizutani M."/>
            <person name="Mochizuki N."/>
            <person name="Monte I."/>
            <person name="Mosher R."/>
            <person name="Nagasaki H."/>
            <person name="Nakagami H."/>
            <person name="Naramoto S."/>
            <person name="Nishitani K."/>
            <person name="Ohtani M."/>
            <person name="Okamoto T."/>
            <person name="Okumura M."/>
            <person name="Phillips J."/>
            <person name="Pollak B."/>
            <person name="Reinders A."/>
            <person name="Rovekamp M."/>
            <person name="Sano R."/>
            <person name="Sawa S."/>
            <person name="Schmid M.W."/>
            <person name="Shirakawa M."/>
            <person name="Solano R."/>
            <person name="Spunde A."/>
            <person name="Suetsugu N."/>
            <person name="Sugano S."/>
            <person name="Sugiyama A."/>
            <person name="Sun R."/>
            <person name="Suzuki Y."/>
            <person name="Takenaka M."/>
            <person name="Takezawa D."/>
            <person name="Tomogane H."/>
            <person name="Tsuzuki M."/>
            <person name="Ueda T."/>
            <person name="Umeda M."/>
            <person name="Ward J.M."/>
            <person name="Watanabe Y."/>
            <person name="Yazaki K."/>
            <person name="Yokoyama R."/>
            <person name="Yoshitake Y."/>
            <person name="Yotsui I."/>
            <person name="Zachgo S."/>
            <person name="Schmutz J."/>
        </authorList>
    </citation>
    <scope>NUCLEOTIDE SEQUENCE [LARGE SCALE GENOMIC DNA]</scope>
    <source>
        <strain evidence="5">Tak-1</strain>
    </source>
</reference>
<feature type="domain" description="RING-type" evidence="3">
    <location>
        <begin position="4811"/>
        <end position="4845"/>
    </location>
</feature>
<keyword evidence="1" id="KW-0863">Zinc-finger</keyword>
<accession>A0A2R6W2I1</accession>
<feature type="compositionally biased region" description="Polar residues" evidence="2">
    <location>
        <begin position="3483"/>
        <end position="3494"/>
    </location>
</feature>
<protein>
    <recommendedName>
        <fullName evidence="3">RING-type domain-containing protein</fullName>
    </recommendedName>
</protein>
<dbReference type="SMART" id="SM00184">
    <property type="entry name" value="RING"/>
    <property type="match status" value="1"/>
</dbReference>
<sequence>MEQHGLSFVEDFGQKVDLTQRIREVLANYPEGTTILKELIQNADDAGATRISFCLDRRQHGVESLVYGPLAEWQGPALLAHNNAQFAEEDFESISRIGDSKKRGQAWKTGRFGVGFNSVYHLSDLPSFVSGKYVVLFDPHCKFLPRVSAANPGKRIDFVSSSALQRHKDQFAPYIAFGCDMQNPYDGTLFRFPLRSVQQAEDSRLSRQSYTEDDMSSLLYELYLEAVPAMLFLKNIEVIEIYDWQEGAPDPSRVYSCQVQSVSAEIRWHRQAFARLSMAQVAPNKGSSPVPNHDIFSLDFTSEVYSGVHKGIRRSESFLISQCMGATASRIGALAQNAAKDYDLHLVPWASIAANVSSDGTKVQNAMEGRAFCFLPLPAKTGLPVHVNGYFELSSNRRDIWYGQDMDRGGKLRSDWNVCLLEDVVASAFAQLLLEASRRLGHSSLYYSLWPTGNFSEPWLTLVRRLFSSVAELPVLHTPTGGGKWVSPVQALYHDEEFSDAENLAKALVAEGLTLVRVSDPLRAMLFEKYCVLSPRVVLPRTVRDQLRKQVRHGGLMDRSCALVLLEYCLGDVIDEEAAAVLQGLPLIPLSDGGWAVFGRRGKGNVFVCSELECKIFQSLPSKVVSREIPGMVLSRLESIAHLSSTNLCPLTDVFLLEMLPYLMPADWRNQDEVEWRPEAFARHPKQEWFSLLWEYLRASCKDLSILQEWPLLPSAGGLLLRPVAVSKLIRGGVWSSNMESLLLKLGCQFLRTDLGVDHPQISYYVHEATAPGVLDAISAAALNHLLRLTQMFESVSPAERRELRDYLYNSKWYIGEQMKESHFRVFKALPIFEAYNGSGTAEMLFVDLGGPKRFLAPADMDEFLLGPEFLCASSDREAEVLTRLLGIRRLGRPAFYKWRVLGRVSELPPDLRDRMMLSVLRELPQLCAVDPSIREMLKQLAFIPNAGGSLRIPRTLYDPRNVELRTLLDDKDSFPAGEFAASEVLEMLQGLGLRTTITPETVIQSARQTEALINSDPQAACARGRALLAYLELNANKWLPQVEDDSSKSFGRIFMKVSTSFQSSEANTITDAVLSKFWIELATICWCPVLMHPPHPHLPWPSVGQPVAPPKLVRLQADMWLASASMRILDGECRSSVLSLKLGWASGLSGSVLAAQLLELGKNHLVVEDRALGQALATAVPRIYTLLNNILATEEMEIVKAVLEGSRWVWVGDGFASVQEVAFSGPLHLAPYLRVIPADLAAFKELLLELGVRETLTPTEFALVLANMAKDKCGAPLDARQLSAAIWLVQHLADLHLQLSPFVPDASSILTPASELVYNDAPWLSNSESSPNLIGQSSLKGPRFVHSKISSDVAERLGVRSLRRLLVAESADSMDLGLHEAAEAFGQHEALTTRLKHIVEMYADGPGILCELVQNADDAGASDVSFLLDKTQYGTSSVLSPRMAEWQGAALYCLNNSVFTARDLYAISRIGQDSKLEKPSAIGRFGLGFNSVYHFTDIPGFISGGNLVMFDPHACNLPGITPSHPGLKISFVGRGLLEQFPDQFRPYLLFGCDLQKPFPGTLFRFPLRNSSTAASSEIKQEVYSPEDVMSLFSSFQSSAAEALLFLRNVTSITVYVREDGGQEMQELYRIRRQGSESKDKHDIAHKQVYEFVRGDPQNPIDKEQFYRKLQRTADTQLPWHCGKVDISVRMAGLEKSESWLISNAIGGGSARDQSVALENRSRGFVPWSGIAAPLQPEHPARVGSENTSGTVGVSTTVGETVLDAKSGLSFEGRAFCFLPLPVKTGLPVHVNGYFELSSNRRDIWYGDDMSGGGKLRSNWNSCLLEDVAAPAYARLLAEAAKEIGPVQRFYTLWPIHTIGEPWNSLLRRLYLTVVELDLPVLHTAVGRGKWVSAKKAVFPDNRFSEAQELGKALAEAGLPLVDAPDPVVSKFREFCPSLRYLTPHLLRKSLAGRTRSLGNKRVLALALKYCLSDVEPLQEADKLPGLGLLPLANGTLGTFARAGAGERILVVSGEDYDLLHDAVAYMLVDPSIEEDVFLKLQKISERGLTNTSPLTGPILEDLLPRLVPPEWRGKNAVVWTPGLQGQPTLAWMELLWTFLNASCGELSSFSEWPLLPTSDGQLLRLTVRNSRVLRDDGWSENMAGVLQKAHCYLLRNDLTLRHPTLGEYVHDATATGVLNALLAAAGGNLRALAPLFKNASDGELRELRSFLCQSKWFASGVMAGLQIQVLRALPVFESYGTLSNGRRRFVDLPEGKRWFAPDGINEALLGENFVRAESLKEEEVLTKFLGVSKLSESLFYQNHMFNNISKYSPEVRVRAMLNVIHELPRLVEEDPSILAKLSQIPFVSTEGGAVETPGRLYDPRIPELQTLLNKQAFFPSNEFATVDVLDVLVQLGLRRSLGRKGLLDSARSVAMISSSDQEEAVRRGKALLAHLNDLEVVSESVANEHDDLLVKSGPTSEDRSFEEMLGVSESSSSSRAFSDKSTSATIFNSAKQSTGMSLDRKQASRTMRHPLSYKNDDEESESNFWTQLINISWCPVYIDAPEQGLPWPQPLQGPIAAPKVVRPKSLMWLVSATMRILDGECQSPTLLSNLGWSHRPNVSVLAAQLIELSKGFSLVSKTTAIKPKDSEEEGEEVDPRAGVTAILSREIPAIYQLLQEYVGSQDMMILQSMLEGIQWVWVGDGFVSPKELAFDSPAHFHPYLHIVPSEIAEYRTLLTTLGVREMFGAQDYADVLHRIAEDVRGAALSPDQLTFCLRVLEALAEILPPAGTSTSKHLMGMVLIPDSSGVLVSAKDLVYNDAPWLAKSVPGMRRLVHPDIDNDLADRLGAKSLRYLSLVDQEMTSNLPCLATNVISEVLSGYGDEELLLFDLLEIADCCKARKVHIVYDKREHPRQSLLQPNLGQFQGPALTVVFEGAVLTTEEVCNLQGYPPTKLRGQICDFGSGLLSVYSITDLPFIVSSGCLYLFDPSGQILAASLADGQAVPSGTPVGKAYSLTGTDLPQRFTDQFRPLRVSNTITLGQRDATIIRMPLRTAPVSENFGKELGDREVACILNKFKIHASTTMLFLNSVEDVCVTAWEEEETEPHELFSVRIDPARVALRNPFQEKKWRKFQLTNLFGGFNVASKIHSIDVLLTEDGKKTVDKWLVVQTLGSGHTRDIALDRKYLSYNLTPIGGVAAHITRNGLVPPLSNENYVMTPLPLPVAFGLPVTIVGQFIVSHRAGHRHLFHRLPNNEGQPTSSSTPTPVPDELAAAWNKELLACVRDSYVELLQELQRLRHEPSTSRADPPIGKGLDGTHGVPANRAYAHWPKSKALLPSLSKVKAGASYYAGIDWSCLAEWLIKPMYVRLAELPVWQLHGGTMTKASEGMFLAPPGIDRQGVAPPATVCDFLKAHYRVFVVPWELTKEMEAAGVAVKELTPKMLRTLLKSPTVAAAVQSVVTQVDLLEYCCADISFQEPPSAADSAPGDLPSSSSREPEGQTPVSNTNGTPVTVSGIRLRPGINWPEQFGSDNRGLPGVLDRGGDAVGLVAEFGRAIADIGRGVIGDSVQQFGVLSKAVELKGLQCPTGTSSMAKLGTVELLVGTKEQQSLLPGMAAKFVHPLCLERPLLAELFRHSTYQNTLRLKPFSSQLLATHLGVVLPKQWVARGSPLATVPWVPWEQSPTSQFKGPSSEWVQSFWKNVDASSSDELNLFTQWPLIPAVTSIPVLLRVGNRHLVFVPPVPHTTYVAPIATPTDLLTGDSTADTTNTLSLDCTRAFVEVERQHAWLLPLLRNCNVPVYDRRFLDCSVLQCCVPSEGQSLGQIVASKLLALQQAGQLVVSELALMPTDCDSLFSLFASCTYDSTVVTHAASIPAYSAEELIMLRSLPVYKTARGGYVAIDQRLHCVVPPTTFMQPDDEHCLQYFSLSEGGSFYHVLGISELTDYEVLARFALPGYETHSEREQERILSYVYSNWASLKLEDAVVAALKQTKFVRTGNDSTQSENAENNLCSPQELLDPENPLLKRVFAGEAGRFPGGQFATSGWLRILRDAGLRSATDAGLLLECARKVEELGQQSSHENGDDDVFEAESSSGLGEVSTEVWAVSGMLVETILANFASLFGTSFCEPLSRIACVPAERGILSGGAGRGKRILASYSEAVLLKDWSLAWTCAPVLARPSVVPPEFSWATLRLRSPPPFSVVLKHLKTVGKNGGEDVLARWPNGRGMKSVEDAFSEVLRYLSATWDGLSDADKGALQGVHFIPVANGTRLAMASALYARISMDLAPFVFELPSAFLAYVKVLGELGMQEAPSFESMKHLLLQLQQSCGYQRLNPNELRAVLRILQFICDKSNRLNLNGQQSSDDFTTDAVVPDDGARLVHARACVYVDAVGANLVGEIESARMKFVHPLVSEPLCIQLGVRKLSEVVVEELDENRSLEMTDIIGPVSRMSVAEKLRSRAFVEAAWGVVVEAGQTVPLLRQLSKEKIEQTLYSAADGLWFVRRLYTKFWLLPGRTDVTKRSPQSSNSMSIDDFGDVSKDVGHRVYEFIDKNRILIAEPPDYVSLTDLLAVVVSRLLGSPSCLPISALLKSPLGMETAVKRVLRLGSSQISDGKHGHQQQSGVPGMNVIAPDKALVQFHPLRPFHAGEIVAWRSDGDGEAQLLRYGRVVEDVRASAGQALYRLQVETGEGQFRFLLSSQVFSFKATAAANGFVTKVEDVPPQTGEEIRSSNNSNKQALVVPSPVTSLPGSSSQEQGQVRGAHNVSAQEVGRTVKDMLAAAGMPMTLDQHTLLERSLALQEQLAAADTALSIEQERADAALKEAEAARTAWTCRVCLSSEVDTMVVPCGHVLCHRCSSAVAKCPFCRRSVTKALRIYRP</sequence>
<dbReference type="InterPro" id="IPR036890">
    <property type="entry name" value="HATPase_C_sf"/>
</dbReference>
<dbReference type="Gramene" id="Mp5g01480.1">
    <property type="protein sequence ID" value="Mp5g01480.1.cds"/>
    <property type="gene ID" value="Mp5g01480"/>
</dbReference>
<feature type="region of interest" description="Disordered" evidence="2">
    <location>
        <begin position="4722"/>
        <end position="4743"/>
    </location>
</feature>
<dbReference type="InterPro" id="IPR058210">
    <property type="entry name" value="SACS/Nov_dom"/>
</dbReference>
<feature type="compositionally biased region" description="Polar residues" evidence="2">
    <location>
        <begin position="4722"/>
        <end position="4735"/>
    </location>
</feature>
<dbReference type="Gene3D" id="3.30.40.10">
    <property type="entry name" value="Zinc/RING finger domain, C3HC4 (zinc finger)"/>
    <property type="match status" value="1"/>
</dbReference>
<evidence type="ECO:0000256" key="2">
    <source>
        <dbReference type="SAM" id="MobiDB-lite"/>
    </source>
</evidence>
<dbReference type="InterPro" id="IPR013083">
    <property type="entry name" value="Znf_RING/FYVE/PHD"/>
</dbReference>
<gene>
    <name evidence="4" type="ORF">MARPO_0175s0011</name>
</gene>
<dbReference type="Proteomes" id="UP000244005">
    <property type="component" value="Unassembled WGS sequence"/>
</dbReference>
<dbReference type="SUPFAM" id="SSF57850">
    <property type="entry name" value="RING/U-box"/>
    <property type="match status" value="1"/>
</dbReference>
<feature type="region of interest" description="Disordered" evidence="2">
    <location>
        <begin position="3461"/>
        <end position="3494"/>
    </location>
</feature>
<evidence type="ECO:0000313" key="5">
    <source>
        <dbReference type="Proteomes" id="UP000244005"/>
    </source>
</evidence>
<keyword evidence="1" id="KW-0479">Metal-binding</keyword>
<dbReference type="PANTHER" id="PTHR15600">
    <property type="entry name" value="SACSIN"/>
    <property type="match status" value="1"/>
</dbReference>
<dbReference type="GO" id="GO:0030544">
    <property type="term" value="F:Hsp70 protein binding"/>
    <property type="evidence" value="ECO:0000318"/>
    <property type="project" value="GO_Central"/>
</dbReference>
<dbReference type="PANTHER" id="PTHR15600:SF42">
    <property type="entry name" value="SACSIN"/>
    <property type="match status" value="1"/>
</dbReference>
<dbReference type="InterPro" id="IPR001841">
    <property type="entry name" value="Znf_RING"/>
</dbReference>
<proteinExistence type="predicted"/>
<evidence type="ECO:0000256" key="1">
    <source>
        <dbReference type="PROSITE-ProRule" id="PRU00175"/>
    </source>
</evidence>
<dbReference type="OMA" id="APWMNAD"/>